<feature type="domain" description="NXPE C-terminal" evidence="2">
    <location>
        <begin position="351"/>
        <end position="564"/>
    </location>
</feature>
<dbReference type="EMBL" id="JBIYXZ010002074">
    <property type="protein sequence ID" value="KAL3059220.1"/>
    <property type="molecule type" value="Genomic_DNA"/>
</dbReference>
<comment type="similarity">
    <text evidence="1">Belongs to the NXPE family.</text>
</comment>
<reference evidence="3 4" key="2">
    <citation type="journal article" date="2024" name="G3 (Bethesda)">
        <title>The genome of the cryopelagic Antarctic bald notothen, Trematomus borchgrevinki.</title>
        <authorList>
            <person name="Rayamajhi N."/>
            <person name="Rivera-Colon A.G."/>
            <person name="Minhas B.F."/>
            <person name="Cheng C.C."/>
            <person name="Catchen J.M."/>
        </authorList>
    </citation>
    <scope>NUCLEOTIDE SEQUENCE [LARGE SCALE GENOMIC DNA]</scope>
    <source>
        <strain evidence="3">AGRC-2024</strain>
    </source>
</reference>
<dbReference type="PANTHER" id="PTHR16165:SF9">
    <property type="entry name" value="NXPE FAMILY MEMBER 3"/>
    <property type="match status" value="1"/>
</dbReference>
<name>A0ABD2GYR8_PAGBO</name>
<dbReference type="InterPro" id="IPR026845">
    <property type="entry name" value="NXPH/NXPE"/>
</dbReference>
<dbReference type="InterPro" id="IPR014756">
    <property type="entry name" value="Ig_E-set"/>
</dbReference>
<dbReference type="GO" id="GO:0007399">
    <property type="term" value="P:nervous system development"/>
    <property type="evidence" value="ECO:0007669"/>
    <property type="project" value="UniProtKB-ARBA"/>
</dbReference>
<protein>
    <recommendedName>
        <fullName evidence="2">NXPE C-terminal domain-containing protein</fullName>
    </recommendedName>
</protein>
<evidence type="ECO:0000256" key="1">
    <source>
        <dbReference type="ARBA" id="ARBA00005431"/>
    </source>
</evidence>
<dbReference type="AlphaFoldDB" id="A0ABD2GYR8"/>
<organism evidence="3 4">
    <name type="scientific">Pagothenia borchgrevinki</name>
    <name type="common">Bald rockcod</name>
    <name type="synonym">Trematomus borchgrevinki</name>
    <dbReference type="NCBI Taxonomy" id="8213"/>
    <lineage>
        <taxon>Eukaryota</taxon>
        <taxon>Metazoa</taxon>
        <taxon>Chordata</taxon>
        <taxon>Craniata</taxon>
        <taxon>Vertebrata</taxon>
        <taxon>Euteleostomi</taxon>
        <taxon>Actinopterygii</taxon>
        <taxon>Neopterygii</taxon>
        <taxon>Teleostei</taxon>
        <taxon>Neoteleostei</taxon>
        <taxon>Acanthomorphata</taxon>
        <taxon>Eupercaria</taxon>
        <taxon>Perciformes</taxon>
        <taxon>Notothenioidei</taxon>
        <taxon>Nototheniidae</taxon>
        <taxon>Pagothenia</taxon>
    </lineage>
</organism>
<dbReference type="SUPFAM" id="SSF52266">
    <property type="entry name" value="SGNH hydrolase"/>
    <property type="match status" value="1"/>
</dbReference>
<accession>A0ABD2GYR8</accession>
<evidence type="ECO:0000313" key="4">
    <source>
        <dbReference type="Proteomes" id="UP001619887"/>
    </source>
</evidence>
<proteinExistence type="inferred from homology"/>
<evidence type="ECO:0000259" key="2">
    <source>
        <dbReference type="Pfam" id="PF24536"/>
    </source>
</evidence>
<comment type="caution">
    <text evidence="3">The sequence shown here is derived from an EMBL/GenBank/DDBJ whole genome shotgun (WGS) entry which is preliminary data.</text>
</comment>
<dbReference type="Proteomes" id="UP001619887">
    <property type="component" value="Unassembled WGS sequence"/>
</dbReference>
<gene>
    <name evidence="3" type="ORF">OYC64_011191</name>
</gene>
<keyword evidence="4" id="KW-1185">Reference proteome</keyword>
<sequence length="568" mass="64455">MDGNRRKPWNNNLTIMHFFSRRRCLAFFFIVVFAFIFFALQKYDFIELRKQQVSPTSILTVTNGLKMQQGVCTFKQLSPKEAEEERLILESIAWPEIPPWPTPISIETTCDPAHSSFTILPRRGGGQWQIGDQLRVMIEMSDFKGRPKTSGGAFLLARLKNSKLQAGVVGKVVDHLNGSYSAVFSLVWEGDAVVEVTMVHSAEAIAVLQRLTREHPYRTAFKSIFRSGAVSETTMCGVCLQPTPLPLCNFTDLRTGEPWFCFKPKKLSCETRFRHLRVDITKIRFLKPKEEELFRKSVNMKVYIKASGPAFVSVVPKKEDQPEAKSLIVTPGPSGHYYKGVWKAQGSPTVRQFDNAATRECLKAKKLHLYGDSTIRQWFEFFSQKIPGLFNLHVDVKVGPLMAVDHADNILMTYRCHAPPLSFTTVPVSELRYIANELDGLIGGADTVVVIGVWAHFGSLPIELYIRRLLSIRSAVQRLLDRAPNTVVIMRSGHPRDMTLYISQSYSDWYSMQIDRVLRSVFKGVNVHWVDAWEMVLANDLGHNIHPLTPIIKNMMDVLLTHVCPIKS</sequence>
<dbReference type="InterPro" id="IPR057106">
    <property type="entry name" value="NXPE4_C"/>
</dbReference>
<dbReference type="Pfam" id="PF24536">
    <property type="entry name" value="NXPE4_C"/>
    <property type="match status" value="1"/>
</dbReference>
<dbReference type="Pfam" id="PF06312">
    <property type="entry name" value="Neurexophilin"/>
    <property type="match status" value="1"/>
</dbReference>
<dbReference type="SUPFAM" id="SSF81296">
    <property type="entry name" value="E set domains"/>
    <property type="match status" value="1"/>
</dbReference>
<reference evidence="3 4" key="1">
    <citation type="journal article" date="2022" name="G3 (Bethesda)">
        <title>Evaluating Illumina-, Nanopore-, and PacBio-based genome assembly strategies with the bald notothen, Trematomus borchgrevinki.</title>
        <authorList>
            <person name="Rayamajhi N."/>
            <person name="Cheng C.C."/>
            <person name="Catchen J.M."/>
        </authorList>
    </citation>
    <scope>NUCLEOTIDE SEQUENCE [LARGE SCALE GENOMIC DNA]</scope>
    <source>
        <strain evidence="3">AGRC-2024</strain>
    </source>
</reference>
<evidence type="ECO:0000313" key="3">
    <source>
        <dbReference type="EMBL" id="KAL3059220.1"/>
    </source>
</evidence>
<dbReference type="PANTHER" id="PTHR16165">
    <property type="entry name" value="NXPE FAMILY MEMBER"/>
    <property type="match status" value="1"/>
</dbReference>